<sequence length="58" mass="6309">MRGTRGTVFFSELLADPFARRREALEALSTSHQFRTAVDAVPVDHRPRGGGGAAVRVD</sequence>
<proteinExistence type="predicted"/>
<evidence type="ECO:0000313" key="1">
    <source>
        <dbReference type="EMBL" id="MFC4981687.1"/>
    </source>
</evidence>
<dbReference type="RefSeq" id="WP_157841691.1">
    <property type="nucleotide sequence ID" value="NZ_JBHSJE010000008.1"/>
</dbReference>
<reference evidence="2" key="1">
    <citation type="journal article" date="2019" name="Int. J. Syst. Evol. Microbiol.">
        <title>The Global Catalogue of Microorganisms (GCM) 10K type strain sequencing project: providing services to taxonomists for standard genome sequencing and annotation.</title>
        <authorList>
            <consortium name="The Broad Institute Genomics Platform"/>
            <consortium name="The Broad Institute Genome Sequencing Center for Infectious Disease"/>
            <person name="Wu L."/>
            <person name="Ma J."/>
        </authorList>
    </citation>
    <scope>NUCLEOTIDE SEQUENCE [LARGE SCALE GENOMIC DNA]</scope>
    <source>
        <strain evidence="2">ICMP 257</strain>
    </source>
</reference>
<gene>
    <name evidence="1" type="ORF">ACFPL4_25565</name>
</gene>
<dbReference type="GeneID" id="43426534"/>
<dbReference type="Proteomes" id="UP001595908">
    <property type="component" value="Unassembled WGS sequence"/>
</dbReference>
<organism evidence="1 2">
    <name type="scientific">Streptomyces atroolivaceus</name>
    <dbReference type="NCBI Taxonomy" id="66869"/>
    <lineage>
        <taxon>Bacteria</taxon>
        <taxon>Bacillati</taxon>
        <taxon>Actinomycetota</taxon>
        <taxon>Actinomycetes</taxon>
        <taxon>Kitasatosporales</taxon>
        <taxon>Streptomycetaceae</taxon>
        <taxon>Streptomyces</taxon>
    </lineage>
</organism>
<keyword evidence="2" id="KW-1185">Reference proteome</keyword>
<accession>A0ABV9VCP6</accession>
<comment type="caution">
    <text evidence="1">The sequence shown here is derived from an EMBL/GenBank/DDBJ whole genome shotgun (WGS) entry which is preliminary data.</text>
</comment>
<name>A0ABV9VCP6_STRAZ</name>
<evidence type="ECO:0000313" key="2">
    <source>
        <dbReference type="Proteomes" id="UP001595908"/>
    </source>
</evidence>
<protein>
    <submittedName>
        <fullName evidence="1">Uncharacterized protein</fullName>
    </submittedName>
</protein>
<dbReference type="EMBL" id="JBHSJE010000008">
    <property type="protein sequence ID" value="MFC4981687.1"/>
    <property type="molecule type" value="Genomic_DNA"/>
</dbReference>